<keyword evidence="1" id="KW-0812">Transmembrane</keyword>
<organism evidence="2 3">
    <name type="scientific">Marivibrio halodurans</name>
    <dbReference type="NCBI Taxonomy" id="2039722"/>
    <lineage>
        <taxon>Bacteria</taxon>
        <taxon>Pseudomonadati</taxon>
        <taxon>Pseudomonadota</taxon>
        <taxon>Alphaproteobacteria</taxon>
        <taxon>Rhodospirillales</taxon>
        <taxon>Rhodospirillaceae</taxon>
        <taxon>Marivibrio</taxon>
    </lineage>
</organism>
<dbReference type="AlphaFoldDB" id="A0A8J7S187"/>
<accession>A0A8J7S187</accession>
<sequence length="51" mass="5502">MRSLRWITHDAVSWAAGDACKDHPTASRVATLAGMVAMLLCILLGVTTYIL</sequence>
<proteinExistence type="predicted"/>
<keyword evidence="1" id="KW-1133">Transmembrane helix</keyword>
<evidence type="ECO:0000313" key="3">
    <source>
        <dbReference type="Proteomes" id="UP000672602"/>
    </source>
</evidence>
<feature type="transmembrane region" description="Helical" evidence="1">
    <location>
        <begin position="29"/>
        <end position="50"/>
    </location>
</feature>
<evidence type="ECO:0000256" key="1">
    <source>
        <dbReference type="SAM" id="Phobius"/>
    </source>
</evidence>
<dbReference type="EMBL" id="JAGMWN010000008">
    <property type="protein sequence ID" value="MBP5858395.1"/>
    <property type="molecule type" value="Genomic_DNA"/>
</dbReference>
<gene>
    <name evidence="2" type="ORF">KAJ83_15340</name>
</gene>
<keyword evidence="3" id="KW-1185">Reference proteome</keyword>
<reference evidence="2" key="1">
    <citation type="submission" date="2021-04" db="EMBL/GenBank/DDBJ databases">
        <authorList>
            <person name="Zhang D.-C."/>
        </authorList>
    </citation>
    <scope>NUCLEOTIDE SEQUENCE</scope>
    <source>
        <strain evidence="2">CGMCC 1.15697</strain>
    </source>
</reference>
<evidence type="ECO:0000313" key="2">
    <source>
        <dbReference type="EMBL" id="MBP5858395.1"/>
    </source>
</evidence>
<dbReference type="Proteomes" id="UP000672602">
    <property type="component" value="Unassembled WGS sequence"/>
</dbReference>
<protein>
    <submittedName>
        <fullName evidence="2">Uncharacterized protein</fullName>
    </submittedName>
</protein>
<comment type="caution">
    <text evidence="2">The sequence shown here is derived from an EMBL/GenBank/DDBJ whole genome shotgun (WGS) entry which is preliminary data.</text>
</comment>
<name>A0A8J7S187_9PROT</name>
<keyword evidence="1" id="KW-0472">Membrane</keyword>
<dbReference type="RefSeq" id="WP_210682989.1">
    <property type="nucleotide sequence ID" value="NZ_JAGMWN010000008.1"/>
</dbReference>